<keyword evidence="9" id="KW-1185">Reference proteome</keyword>
<accession>A0ABU8YY48</accession>
<evidence type="ECO:0000259" key="7">
    <source>
        <dbReference type="Pfam" id="PF00082"/>
    </source>
</evidence>
<feature type="compositionally biased region" description="Polar residues" evidence="6">
    <location>
        <begin position="180"/>
        <end position="200"/>
    </location>
</feature>
<name>A0ABU8YY48_9CYAN</name>
<evidence type="ECO:0000256" key="6">
    <source>
        <dbReference type="SAM" id="MobiDB-lite"/>
    </source>
</evidence>
<evidence type="ECO:0000256" key="4">
    <source>
        <dbReference type="ARBA" id="ARBA00022825"/>
    </source>
</evidence>
<sequence length="235" mass="24848">TETTRYQLTPEEKSALKYALDNNILIVAAAGNEGAIASALGQASTEYNNIITVGAAENNNRSAYSSYGEGLDILAPISIPQTAENLTTETKQGTSIAAAFVTNTISKMWAANPSLNRQQIKNILLKTATDIDVPEWDERTGYGILNRELAIATATETIPTIPVLAAVKQLTKSLIDADANVSNSPNSTAKPSERPTATNAPGTPKTTSTSTGNYNQGTSSYTTELAPYRTTSTSN</sequence>
<evidence type="ECO:0000256" key="2">
    <source>
        <dbReference type="ARBA" id="ARBA00022670"/>
    </source>
</evidence>
<evidence type="ECO:0000313" key="8">
    <source>
        <dbReference type="EMBL" id="MEK0189265.1"/>
    </source>
</evidence>
<dbReference type="InterPro" id="IPR050131">
    <property type="entry name" value="Peptidase_S8_subtilisin-like"/>
</dbReference>
<keyword evidence="4" id="KW-0720">Serine protease</keyword>
<comment type="caution">
    <text evidence="8">The sequence shown here is derived from an EMBL/GenBank/DDBJ whole genome shotgun (WGS) entry which is preliminary data.</text>
</comment>
<evidence type="ECO:0000256" key="3">
    <source>
        <dbReference type="ARBA" id="ARBA00022801"/>
    </source>
</evidence>
<dbReference type="InterPro" id="IPR036852">
    <property type="entry name" value="Peptidase_S8/S53_dom_sf"/>
</dbReference>
<feature type="non-terminal residue" evidence="8">
    <location>
        <position position="235"/>
    </location>
</feature>
<dbReference type="EMBL" id="JBBLXS010001078">
    <property type="protein sequence ID" value="MEK0189265.1"/>
    <property type="molecule type" value="Genomic_DNA"/>
</dbReference>
<proteinExistence type="inferred from homology"/>
<keyword evidence="2" id="KW-0645">Protease</keyword>
<dbReference type="PANTHER" id="PTHR43806:SF11">
    <property type="entry name" value="CEREVISIN-RELATED"/>
    <property type="match status" value="1"/>
</dbReference>
<protein>
    <submittedName>
        <fullName evidence="8">S8 family serine peptidase</fullName>
    </submittedName>
</protein>
<comment type="similarity">
    <text evidence="1 5">Belongs to the peptidase S8 family.</text>
</comment>
<dbReference type="Proteomes" id="UP001384579">
    <property type="component" value="Unassembled WGS sequence"/>
</dbReference>
<dbReference type="Pfam" id="PF00082">
    <property type="entry name" value="Peptidase_S8"/>
    <property type="match status" value="1"/>
</dbReference>
<feature type="non-terminal residue" evidence="8">
    <location>
        <position position="1"/>
    </location>
</feature>
<evidence type="ECO:0000313" key="9">
    <source>
        <dbReference type="Proteomes" id="UP001384579"/>
    </source>
</evidence>
<dbReference type="PROSITE" id="PS51892">
    <property type="entry name" value="SUBTILASE"/>
    <property type="match status" value="1"/>
</dbReference>
<dbReference type="PANTHER" id="PTHR43806">
    <property type="entry name" value="PEPTIDASE S8"/>
    <property type="match status" value="1"/>
</dbReference>
<feature type="compositionally biased region" description="Low complexity" evidence="6">
    <location>
        <begin position="201"/>
        <end position="212"/>
    </location>
</feature>
<comment type="caution">
    <text evidence="5">Lacks conserved residue(s) required for the propagation of feature annotation.</text>
</comment>
<feature type="domain" description="Peptidase S8/S53" evidence="7">
    <location>
        <begin position="14"/>
        <end position="143"/>
    </location>
</feature>
<keyword evidence="3" id="KW-0378">Hydrolase</keyword>
<dbReference type="InterPro" id="IPR000209">
    <property type="entry name" value="Peptidase_S8/S53_dom"/>
</dbReference>
<evidence type="ECO:0000256" key="5">
    <source>
        <dbReference type="PROSITE-ProRule" id="PRU01240"/>
    </source>
</evidence>
<organism evidence="8 9">
    <name type="scientific">Microcoleus anatoxicus PTRS2</name>
    <dbReference type="NCBI Taxonomy" id="2705321"/>
    <lineage>
        <taxon>Bacteria</taxon>
        <taxon>Bacillati</taxon>
        <taxon>Cyanobacteriota</taxon>
        <taxon>Cyanophyceae</taxon>
        <taxon>Oscillatoriophycideae</taxon>
        <taxon>Oscillatoriales</taxon>
        <taxon>Microcoleaceae</taxon>
        <taxon>Microcoleus</taxon>
        <taxon>Microcoleus anatoxicus</taxon>
    </lineage>
</organism>
<evidence type="ECO:0000256" key="1">
    <source>
        <dbReference type="ARBA" id="ARBA00011073"/>
    </source>
</evidence>
<feature type="compositionally biased region" description="Polar residues" evidence="6">
    <location>
        <begin position="213"/>
        <end position="235"/>
    </location>
</feature>
<gene>
    <name evidence="8" type="ORF">WMG39_31125</name>
</gene>
<feature type="region of interest" description="Disordered" evidence="6">
    <location>
        <begin position="179"/>
        <end position="235"/>
    </location>
</feature>
<reference evidence="8 9" key="1">
    <citation type="journal article" date="2020" name="Harmful Algae">
        <title>Molecular and morphological characterization of a novel dihydroanatoxin-a producing Microcoleus species (cyanobacteria) from the Russian River, California, USA.</title>
        <authorList>
            <person name="Conklin K.Y."/>
            <person name="Stancheva R."/>
            <person name="Otten T.G."/>
            <person name="Fadness R."/>
            <person name="Boyer G.L."/>
            <person name="Read B."/>
            <person name="Zhang X."/>
            <person name="Sheath R.G."/>
        </authorList>
    </citation>
    <scope>NUCLEOTIDE SEQUENCE [LARGE SCALE GENOMIC DNA]</scope>
    <source>
        <strain evidence="8 9">PTRS2</strain>
    </source>
</reference>
<dbReference type="RefSeq" id="WP_340542488.1">
    <property type="nucleotide sequence ID" value="NZ_JBBLXS010001078.1"/>
</dbReference>
<dbReference type="Gene3D" id="3.40.50.200">
    <property type="entry name" value="Peptidase S8/S53 domain"/>
    <property type="match status" value="1"/>
</dbReference>
<dbReference type="SUPFAM" id="SSF52743">
    <property type="entry name" value="Subtilisin-like"/>
    <property type="match status" value="1"/>
</dbReference>